<dbReference type="Pfam" id="PF09489">
    <property type="entry name" value="CbtB"/>
    <property type="match status" value="1"/>
</dbReference>
<dbReference type="InterPro" id="IPR012667">
    <property type="entry name" value="CbtB_put"/>
</dbReference>
<evidence type="ECO:0000313" key="2">
    <source>
        <dbReference type="EMBL" id="VAW77906.1"/>
    </source>
</evidence>
<dbReference type="AlphaFoldDB" id="A0A3B0ZB31"/>
<gene>
    <name evidence="2" type="ORF">MNBD_GAMMA14-2093</name>
</gene>
<protein>
    <recommendedName>
        <fullName evidence="3">Cobalt transporter subunit CbtB (Proposed)</fullName>
    </recommendedName>
</protein>
<reference evidence="2" key="1">
    <citation type="submission" date="2018-06" db="EMBL/GenBank/DDBJ databases">
        <authorList>
            <person name="Zhirakovskaya E."/>
        </authorList>
    </citation>
    <scope>NUCLEOTIDE SEQUENCE</scope>
</reference>
<dbReference type="EMBL" id="UOFM01000239">
    <property type="protein sequence ID" value="VAW77906.1"/>
    <property type="molecule type" value="Genomic_DNA"/>
</dbReference>
<evidence type="ECO:0000256" key="1">
    <source>
        <dbReference type="SAM" id="Phobius"/>
    </source>
</evidence>
<keyword evidence="1" id="KW-1133">Transmembrane helix</keyword>
<name>A0A3B0ZB31_9ZZZZ</name>
<evidence type="ECO:0008006" key="3">
    <source>
        <dbReference type="Google" id="ProtNLM"/>
    </source>
</evidence>
<feature type="transmembrane region" description="Helical" evidence="1">
    <location>
        <begin position="26"/>
        <end position="48"/>
    </location>
</feature>
<keyword evidence="1" id="KW-0812">Transmembrane</keyword>
<dbReference type="NCBIfam" id="TIGR02459">
    <property type="entry name" value="CbtB"/>
    <property type="match status" value="1"/>
</dbReference>
<organism evidence="2">
    <name type="scientific">hydrothermal vent metagenome</name>
    <dbReference type="NCBI Taxonomy" id="652676"/>
    <lineage>
        <taxon>unclassified sequences</taxon>
        <taxon>metagenomes</taxon>
        <taxon>ecological metagenomes</taxon>
    </lineage>
</organism>
<accession>A0A3B0ZB31</accession>
<sequence length="64" mass="6785">MQNQTTTAATLHAATTSTTISKPLQLVGAFLLGMVMLYGAGFVQTTAVHNAAHDMRHSQGFPCH</sequence>
<keyword evidence="1" id="KW-0472">Membrane</keyword>
<proteinExistence type="predicted"/>